<proteinExistence type="predicted"/>
<evidence type="ECO:0000256" key="1">
    <source>
        <dbReference type="SAM" id="Phobius"/>
    </source>
</evidence>
<organism evidence="2 3">
    <name type="scientific">Comamonas testosteroni</name>
    <name type="common">Pseudomonas testosteroni</name>
    <dbReference type="NCBI Taxonomy" id="285"/>
    <lineage>
        <taxon>Bacteria</taxon>
        <taxon>Pseudomonadati</taxon>
        <taxon>Pseudomonadota</taxon>
        <taxon>Betaproteobacteria</taxon>
        <taxon>Burkholderiales</taxon>
        <taxon>Comamonadaceae</taxon>
        <taxon>Comamonas</taxon>
    </lineage>
</organism>
<dbReference type="AlphaFoldDB" id="A0A5A7MHX4"/>
<protein>
    <submittedName>
        <fullName evidence="2">Uncharacterized protein</fullName>
    </submittedName>
</protein>
<keyword evidence="1" id="KW-0812">Transmembrane</keyword>
<dbReference type="RefSeq" id="WP_274596624.1">
    <property type="nucleotide sequence ID" value="NZ_BKBW01000013.1"/>
</dbReference>
<dbReference type="Proteomes" id="UP000323105">
    <property type="component" value="Unassembled WGS sequence"/>
</dbReference>
<feature type="transmembrane region" description="Helical" evidence="1">
    <location>
        <begin position="12"/>
        <end position="37"/>
    </location>
</feature>
<gene>
    <name evidence="2" type="ORF">CTTA_4453</name>
</gene>
<keyword evidence="1" id="KW-1133">Transmembrane helix</keyword>
<comment type="caution">
    <text evidence="2">The sequence shown here is derived from an EMBL/GenBank/DDBJ whole genome shotgun (WGS) entry which is preliminary data.</text>
</comment>
<reference evidence="2 3" key="1">
    <citation type="journal article" date="2019" name="Microbiol. Resour. Announc.">
        <title>Draft Genome Sequence of Comamonas testosteroni TA441, a Bacterium That Has a Cryptic Phenol Degradation Gene Cluster.</title>
        <authorList>
            <person name="Arai H."/>
            <person name="Ishii M."/>
        </authorList>
    </citation>
    <scope>NUCLEOTIDE SEQUENCE [LARGE SCALE GENOMIC DNA]</scope>
    <source>
        <strain evidence="2 3">TA441</strain>
    </source>
</reference>
<keyword evidence="1" id="KW-0472">Membrane</keyword>
<dbReference type="EMBL" id="BKBW01000013">
    <property type="protein sequence ID" value="GEQ77448.1"/>
    <property type="molecule type" value="Genomic_DNA"/>
</dbReference>
<sequence>MSRQSAPTRGELFALTAFFFLCLMGVGYLVASLIGLVEFRGVFL</sequence>
<name>A0A5A7MHX4_COMTE</name>
<evidence type="ECO:0000313" key="2">
    <source>
        <dbReference type="EMBL" id="GEQ77448.1"/>
    </source>
</evidence>
<evidence type="ECO:0000313" key="3">
    <source>
        <dbReference type="Proteomes" id="UP000323105"/>
    </source>
</evidence>
<accession>A0A5A7MHX4</accession>